<evidence type="ECO:0000256" key="1">
    <source>
        <dbReference type="ARBA" id="ARBA00025758"/>
    </source>
</evidence>
<reference evidence="2" key="1">
    <citation type="journal article" date="2019" name="bioRxiv">
        <title>The Genome of the Zebra Mussel, Dreissena polymorpha: A Resource for Invasive Species Research.</title>
        <authorList>
            <person name="McCartney M.A."/>
            <person name="Auch B."/>
            <person name="Kono T."/>
            <person name="Mallez S."/>
            <person name="Zhang Y."/>
            <person name="Obille A."/>
            <person name="Becker A."/>
            <person name="Abrahante J.E."/>
            <person name="Garbe J."/>
            <person name="Badalamenti J.P."/>
            <person name="Herman A."/>
            <person name="Mangelson H."/>
            <person name="Liachko I."/>
            <person name="Sullivan S."/>
            <person name="Sone E.D."/>
            <person name="Koren S."/>
            <person name="Silverstein K.A.T."/>
            <person name="Beckman K.B."/>
            <person name="Gohl D.M."/>
        </authorList>
    </citation>
    <scope>NUCLEOTIDE SEQUENCE</scope>
    <source>
        <strain evidence="2">Duluth1</strain>
        <tissue evidence="2">Whole animal</tissue>
    </source>
</reference>
<dbReference type="GO" id="GO:0000387">
    <property type="term" value="P:spliceosomal snRNP assembly"/>
    <property type="evidence" value="ECO:0007669"/>
    <property type="project" value="InterPro"/>
</dbReference>
<accession>A0A9D4CBQ8</accession>
<evidence type="ECO:0008006" key="4">
    <source>
        <dbReference type="Google" id="ProtNLM"/>
    </source>
</evidence>
<evidence type="ECO:0000313" key="3">
    <source>
        <dbReference type="Proteomes" id="UP000828390"/>
    </source>
</evidence>
<keyword evidence="3" id="KW-1185">Reference proteome</keyword>
<name>A0A9D4CBQ8_DREPO</name>
<dbReference type="OrthoDB" id="428895at2759"/>
<dbReference type="EMBL" id="JAIWYP010000013">
    <property type="protein sequence ID" value="KAH3720742.1"/>
    <property type="molecule type" value="Genomic_DNA"/>
</dbReference>
<dbReference type="GO" id="GO:0005634">
    <property type="term" value="C:nucleus"/>
    <property type="evidence" value="ECO:0007669"/>
    <property type="project" value="TreeGrafter"/>
</dbReference>
<dbReference type="Gene3D" id="1.20.58.1070">
    <property type="match status" value="1"/>
</dbReference>
<sequence>MDTGEESFEDDNLGVQAFQVESDDDDLDLNMPPTTGNQYLRRVRQEANTCPKVVVADVDRDLFRKKQTVHVREWIGAHQRAPQGFAPSLKWQNLQVANFAQQRQNFVRYKAKWKRLKVTKLPTVPHHNDIEAWCRLCFGRLKPPSKRGPVLSSASSMATVAGLQKKEAGAFSDCRVLETETKPVNMDLSATDLGANSVLSESESNMSGCESGNDSERGLGVAENISQGADKSFLVHEGILPLVSVMLAMDQTTVLKVLEYHLNWFEVTGFTERQGYWFYALLVCLDKPLLPDACALLRELARACSRLRASLESKDDPKLPALNLFICLIARYFDQSDLKDQVT</sequence>
<gene>
    <name evidence="2" type="ORF">DPMN_063646</name>
</gene>
<dbReference type="Proteomes" id="UP000828390">
    <property type="component" value="Unassembled WGS sequence"/>
</dbReference>
<comment type="similarity">
    <text evidence="1">Belongs to the gemin-2 family.</text>
</comment>
<reference evidence="2" key="2">
    <citation type="submission" date="2020-11" db="EMBL/GenBank/DDBJ databases">
        <authorList>
            <person name="McCartney M.A."/>
            <person name="Auch B."/>
            <person name="Kono T."/>
            <person name="Mallez S."/>
            <person name="Becker A."/>
            <person name="Gohl D.M."/>
            <person name="Silverstein K.A.T."/>
            <person name="Koren S."/>
            <person name="Bechman K.B."/>
            <person name="Herman A."/>
            <person name="Abrahante J.E."/>
            <person name="Garbe J."/>
        </authorList>
    </citation>
    <scope>NUCLEOTIDE SEQUENCE</scope>
    <source>
        <strain evidence="2">Duluth1</strain>
        <tissue evidence="2">Whole animal</tissue>
    </source>
</reference>
<dbReference type="InterPro" id="IPR035426">
    <property type="entry name" value="Gemin2/Brr1"/>
</dbReference>
<dbReference type="PANTHER" id="PTHR12794">
    <property type="entry name" value="GEMIN2"/>
    <property type="match status" value="1"/>
</dbReference>
<dbReference type="Pfam" id="PF04938">
    <property type="entry name" value="SIP1"/>
    <property type="match status" value="1"/>
</dbReference>
<dbReference type="PANTHER" id="PTHR12794:SF0">
    <property type="entry name" value="GEM-ASSOCIATED PROTEIN 2"/>
    <property type="match status" value="1"/>
</dbReference>
<proteinExistence type="inferred from homology"/>
<comment type="caution">
    <text evidence="2">The sequence shown here is derived from an EMBL/GenBank/DDBJ whole genome shotgun (WGS) entry which is preliminary data.</text>
</comment>
<evidence type="ECO:0000313" key="2">
    <source>
        <dbReference type="EMBL" id="KAH3720742.1"/>
    </source>
</evidence>
<protein>
    <recommendedName>
        <fullName evidence="4">Gem-associated protein 2</fullName>
    </recommendedName>
</protein>
<organism evidence="2 3">
    <name type="scientific">Dreissena polymorpha</name>
    <name type="common">Zebra mussel</name>
    <name type="synonym">Mytilus polymorpha</name>
    <dbReference type="NCBI Taxonomy" id="45954"/>
    <lineage>
        <taxon>Eukaryota</taxon>
        <taxon>Metazoa</taxon>
        <taxon>Spiralia</taxon>
        <taxon>Lophotrochozoa</taxon>
        <taxon>Mollusca</taxon>
        <taxon>Bivalvia</taxon>
        <taxon>Autobranchia</taxon>
        <taxon>Heteroconchia</taxon>
        <taxon>Euheterodonta</taxon>
        <taxon>Imparidentia</taxon>
        <taxon>Neoheterodontei</taxon>
        <taxon>Myida</taxon>
        <taxon>Dreissenoidea</taxon>
        <taxon>Dreissenidae</taxon>
        <taxon>Dreissena</taxon>
    </lineage>
</organism>
<dbReference type="AlphaFoldDB" id="A0A9D4CBQ8"/>
<dbReference type="GO" id="GO:0032797">
    <property type="term" value="C:SMN complex"/>
    <property type="evidence" value="ECO:0007669"/>
    <property type="project" value="TreeGrafter"/>
</dbReference>